<dbReference type="InterPro" id="IPR011650">
    <property type="entry name" value="Peptidase_M20_dimer"/>
</dbReference>
<dbReference type="Gene3D" id="3.30.70.360">
    <property type="match status" value="1"/>
</dbReference>
<dbReference type="EMBL" id="ML991788">
    <property type="protein sequence ID" value="KAF2235969.1"/>
    <property type="molecule type" value="Genomic_DNA"/>
</dbReference>
<keyword evidence="5" id="KW-1185">Reference proteome</keyword>
<keyword evidence="2" id="KW-0464">Manganese</keyword>
<gene>
    <name evidence="4" type="ORF">EV356DRAFT_444174</name>
</gene>
<evidence type="ECO:0000256" key="2">
    <source>
        <dbReference type="PIRSR" id="PIRSR005962-1"/>
    </source>
</evidence>
<dbReference type="PIRSF" id="PIRSF005962">
    <property type="entry name" value="Pept_M20D_amidohydro"/>
    <property type="match status" value="1"/>
</dbReference>
<dbReference type="SUPFAM" id="SSF55031">
    <property type="entry name" value="Bacterial exopeptidase dimerisation domain"/>
    <property type="match status" value="1"/>
</dbReference>
<feature type="domain" description="Peptidase M20 dimerisation" evidence="3">
    <location>
        <begin position="213"/>
        <end position="305"/>
    </location>
</feature>
<dbReference type="InterPro" id="IPR036264">
    <property type="entry name" value="Bact_exopeptidase_dim_dom"/>
</dbReference>
<dbReference type="Pfam" id="PF01546">
    <property type="entry name" value="Peptidase_M20"/>
    <property type="match status" value="1"/>
</dbReference>
<sequence length="433" mass="47235">MPLLTRNALARPEIKKIIQKNRPSMEPYENIYKDFHQNPELSGEEARTAGIVAKHLKSLDGYTVHTGIGGHGLVGILKNGSGPTVVLRADMDALPHKEATGLPYASKKISKDRQGKDTPVMHACGHDMHVALLMGTAELLLSARSQWSGTLVCLFQPAEELAEGARAMIEDGVFDEAKFGIPKPDIVIGQHTHAVRAGRITLSPGPILTAIDSLDVRIFGRSGHVCRADMCIDPVLIAASIVVRLQGVVNKEVRPEEFAVVSCCSIHGGTAANIVPDFVDLKVTIRSYTAAVHKRMLAAVRRIIALECEVSGAPEPQIKTFMTAPSTINDATSEARLKEQFDAYFGPESTPLYPFGASEDFSYLAEAVKAPYLFYMFGCIDPELWDRKEKENKLNEVPHHHCADYKPVIQPTMTNALDAFAIAALTFLGSPME</sequence>
<dbReference type="AlphaFoldDB" id="A0A6A6HDR4"/>
<dbReference type="Gene3D" id="3.40.630.10">
    <property type="entry name" value="Zn peptidases"/>
    <property type="match status" value="1"/>
</dbReference>
<evidence type="ECO:0000256" key="1">
    <source>
        <dbReference type="ARBA" id="ARBA00006247"/>
    </source>
</evidence>
<evidence type="ECO:0000313" key="4">
    <source>
        <dbReference type="EMBL" id="KAF2235969.1"/>
    </source>
</evidence>
<evidence type="ECO:0000259" key="3">
    <source>
        <dbReference type="Pfam" id="PF07687"/>
    </source>
</evidence>
<protein>
    <submittedName>
        <fullName evidence="4">Zinc metallopeptidase</fullName>
    </submittedName>
</protein>
<feature type="binding site" evidence="2">
    <location>
        <position position="124"/>
    </location>
    <ligand>
        <name>Mn(2+)</name>
        <dbReference type="ChEBI" id="CHEBI:29035"/>
        <label>2</label>
    </ligand>
</feature>
<dbReference type="Proteomes" id="UP000800092">
    <property type="component" value="Unassembled WGS sequence"/>
</dbReference>
<feature type="binding site" evidence="2">
    <location>
        <position position="191"/>
    </location>
    <ligand>
        <name>Mn(2+)</name>
        <dbReference type="ChEBI" id="CHEBI:29035"/>
        <label>2</label>
    </ligand>
</feature>
<accession>A0A6A6HDR4</accession>
<dbReference type="GO" id="GO:0016787">
    <property type="term" value="F:hydrolase activity"/>
    <property type="evidence" value="ECO:0007669"/>
    <property type="project" value="InterPro"/>
</dbReference>
<evidence type="ECO:0000313" key="5">
    <source>
        <dbReference type="Proteomes" id="UP000800092"/>
    </source>
</evidence>
<dbReference type="NCBIfam" id="TIGR01891">
    <property type="entry name" value="amidohydrolases"/>
    <property type="match status" value="1"/>
</dbReference>
<organism evidence="4 5">
    <name type="scientific">Viridothelium virens</name>
    <name type="common">Speckled blister lichen</name>
    <name type="synonym">Trypethelium virens</name>
    <dbReference type="NCBI Taxonomy" id="1048519"/>
    <lineage>
        <taxon>Eukaryota</taxon>
        <taxon>Fungi</taxon>
        <taxon>Dikarya</taxon>
        <taxon>Ascomycota</taxon>
        <taxon>Pezizomycotina</taxon>
        <taxon>Dothideomycetes</taxon>
        <taxon>Dothideomycetes incertae sedis</taxon>
        <taxon>Trypetheliales</taxon>
        <taxon>Trypetheliaceae</taxon>
        <taxon>Viridothelium</taxon>
    </lineage>
</organism>
<dbReference type="OrthoDB" id="6119954at2759"/>
<dbReference type="PANTHER" id="PTHR11014:SF63">
    <property type="entry name" value="METALLOPEPTIDASE, PUTATIVE (AFU_ORTHOLOGUE AFUA_6G09600)-RELATED"/>
    <property type="match status" value="1"/>
</dbReference>
<reference evidence="4" key="1">
    <citation type="journal article" date="2020" name="Stud. Mycol.">
        <title>101 Dothideomycetes genomes: a test case for predicting lifestyles and emergence of pathogens.</title>
        <authorList>
            <person name="Haridas S."/>
            <person name="Albert R."/>
            <person name="Binder M."/>
            <person name="Bloem J."/>
            <person name="Labutti K."/>
            <person name="Salamov A."/>
            <person name="Andreopoulos B."/>
            <person name="Baker S."/>
            <person name="Barry K."/>
            <person name="Bills G."/>
            <person name="Bluhm B."/>
            <person name="Cannon C."/>
            <person name="Castanera R."/>
            <person name="Culley D."/>
            <person name="Daum C."/>
            <person name="Ezra D."/>
            <person name="Gonzalez J."/>
            <person name="Henrissat B."/>
            <person name="Kuo A."/>
            <person name="Liang C."/>
            <person name="Lipzen A."/>
            <person name="Lutzoni F."/>
            <person name="Magnuson J."/>
            <person name="Mondo S."/>
            <person name="Nolan M."/>
            <person name="Ohm R."/>
            <person name="Pangilinan J."/>
            <person name="Park H.-J."/>
            <person name="Ramirez L."/>
            <person name="Alfaro M."/>
            <person name="Sun H."/>
            <person name="Tritt A."/>
            <person name="Yoshinaga Y."/>
            <person name="Zwiers L.-H."/>
            <person name="Turgeon B."/>
            <person name="Goodwin S."/>
            <person name="Spatafora J."/>
            <person name="Crous P."/>
            <person name="Grigoriev I."/>
        </authorList>
    </citation>
    <scope>NUCLEOTIDE SEQUENCE</scope>
    <source>
        <strain evidence="4">Tuck. ex Michener</strain>
    </source>
</reference>
<comment type="similarity">
    <text evidence="1">Belongs to the peptidase M20A family.</text>
</comment>
<dbReference type="Pfam" id="PF07687">
    <property type="entry name" value="M20_dimer"/>
    <property type="match status" value="1"/>
</dbReference>
<dbReference type="InterPro" id="IPR017439">
    <property type="entry name" value="Amidohydrolase"/>
</dbReference>
<name>A0A6A6HDR4_VIRVR</name>
<feature type="binding site" evidence="2">
    <location>
        <position position="126"/>
    </location>
    <ligand>
        <name>Mn(2+)</name>
        <dbReference type="ChEBI" id="CHEBI:29035"/>
        <label>2</label>
    </ligand>
</feature>
<dbReference type="SUPFAM" id="SSF53187">
    <property type="entry name" value="Zn-dependent exopeptidases"/>
    <property type="match status" value="1"/>
</dbReference>
<keyword evidence="2" id="KW-0479">Metal-binding</keyword>
<feature type="binding site" evidence="2">
    <location>
        <position position="160"/>
    </location>
    <ligand>
        <name>Mn(2+)</name>
        <dbReference type="ChEBI" id="CHEBI:29035"/>
        <label>2</label>
    </ligand>
</feature>
<comment type="cofactor">
    <cofactor evidence="2">
        <name>Mn(2+)</name>
        <dbReference type="ChEBI" id="CHEBI:29035"/>
    </cofactor>
    <text evidence="2">The Mn(2+) ion enhances activity.</text>
</comment>
<proteinExistence type="inferred from homology"/>
<dbReference type="PANTHER" id="PTHR11014">
    <property type="entry name" value="PEPTIDASE M20 FAMILY MEMBER"/>
    <property type="match status" value="1"/>
</dbReference>
<dbReference type="GO" id="GO:0046872">
    <property type="term" value="F:metal ion binding"/>
    <property type="evidence" value="ECO:0007669"/>
    <property type="project" value="UniProtKB-KW"/>
</dbReference>
<dbReference type="InterPro" id="IPR002933">
    <property type="entry name" value="Peptidase_M20"/>
</dbReference>